<evidence type="ECO:0000313" key="7">
    <source>
        <dbReference type="Proteomes" id="UP001152797"/>
    </source>
</evidence>
<sequence length="728" mass="80771">MAGQVAHWMNLHRDLIAQRKDREILSKICQRIKGINDRYVNVGAHPEGLTEQKLDELDLAASETFEAIDEMLHQASSWCPSPTPVATLQQLRTPAAAPRPPRPPVSPASPASPASPVSPASPGATVTVHMRNGEQYTVDGGRSYVVGGVRKPICKFFCSGSCKQMKNCKQGAHPCKFQDSCRNAKCIFDHPEPHADPAETAEAPAPPDSEEEPAETEPRFAKEVCRFFTRSHCQRGDRRLGRKFEAEVADGRKLQPAMFALWGDRELATSFPENWPRSGAMWRLPRLKAAAGLRGFGARARGVLVLWDERRGFGKVQCSDGRELFVHKSYLREEVKQGNAVDFEIQWVEEKKQDHAKDVRLAPESVDQGASPIQAIRSEDLMKVEPLELPPEATERQHLEMMARQMDQLRQQGLQSQQLLAQNQQLLVQSQQLLVQGLFALIQQQNIQNANLERALTALTNKMGVEMPPPSRVPEVDLLKFPSGQTLGVPAVSATPATSGTSVKEEEALPAAVSPEVPDGETTSEEEPLESEPDPQVQDSPVSSRSLTKDSGRGAKGKPKDRKAGSQTFKLPEISVPSPRTSDCGELLMPALSFPPSKVRQEEAPSSQSLPVSSFRNMRRLRAPAADRRDELELLKLKDLAQHYRRCTTLELEDAGEDLERSDTKSTQAETEAGREHEVKQALAQLEIDFDVAFENIANMTFTRCEQVSRRISEELFMPLVPQELRGL</sequence>
<feature type="domain" description="C3H1-type" evidence="3">
    <location>
        <begin position="148"/>
        <end position="176"/>
    </location>
</feature>
<keyword evidence="6" id="KW-0547">Nucleotide-binding</keyword>
<feature type="region of interest" description="Disordered" evidence="2">
    <location>
        <begin position="486"/>
        <end position="584"/>
    </location>
</feature>
<protein>
    <submittedName>
        <fullName evidence="6">ATP-dependent RNA helicase glh-2</fullName>
    </submittedName>
</protein>
<feature type="compositionally biased region" description="Polar residues" evidence="2">
    <location>
        <begin position="537"/>
        <end position="546"/>
    </location>
</feature>
<feature type="region of interest" description="Disordered" evidence="2">
    <location>
        <begin position="657"/>
        <end position="676"/>
    </location>
</feature>
<name>A0A9P1DUI1_9DINO</name>
<evidence type="ECO:0000259" key="3">
    <source>
        <dbReference type="PROSITE" id="PS50103"/>
    </source>
</evidence>
<feature type="region of interest" description="Disordered" evidence="2">
    <location>
        <begin position="92"/>
        <end position="125"/>
    </location>
</feature>
<dbReference type="InterPro" id="IPR012340">
    <property type="entry name" value="NA-bd_OB-fold"/>
</dbReference>
<dbReference type="PROSITE" id="PS50103">
    <property type="entry name" value="ZF_C3H1"/>
    <property type="match status" value="1"/>
</dbReference>
<dbReference type="EMBL" id="CAMXCT030006590">
    <property type="protein sequence ID" value="CAL4803862.1"/>
    <property type="molecule type" value="Genomic_DNA"/>
</dbReference>
<feature type="compositionally biased region" description="Pro residues" evidence="2">
    <location>
        <begin position="97"/>
        <end position="107"/>
    </location>
</feature>
<dbReference type="InterPro" id="IPR000571">
    <property type="entry name" value="Znf_CCCH"/>
</dbReference>
<evidence type="ECO:0000313" key="5">
    <source>
        <dbReference type="EMBL" id="CAI4016550.1"/>
    </source>
</evidence>
<organism evidence="5">
    <name type="scientific">Cladocopium goreaui</name>
    <dbReference type="NCBI Taxonomy" id="2562237"/>
    <lineage>
        <taxon>Eukaryota</taxon>
        <taxon>Sar</taxon>
        <taxon>Alveolata</taxon>
        <taxon>Dinophyceae</taxon>
        <taxon>Suessiales</taxon>
        <taxon>Symbiodiniaceae</taxon>
        <taxon>Cladocopium</taxon>
    </lineage>
</organism>
<feature type="domain" description="CSD" evidence="4">
    <location>
        <begin position="299"/>
        <end position="361"/>
    </location>
</feature>
<proteinExistence type="predicted"/>
<keyword evidence="6" id="KW-0347">Helicase</keyword>
<keyword evidence="6" id="KW-0378">Hydrolase</keyword>
<keyword evidence="6" id="KW-0067">ATP-binding</keyword>
<feature type="compositionally biased region" description="Low complexity" evidence="2">
    <location>
        <begin position="108"/>
        <end position="122"/>
    </location>
</feature>
<evidence type="ECO:0000256" key="1">
    <source>
        <dbReference type="PROSITE-ProRule" id="PRU00723"/>
    </source>
</evidence>
<dbReference type="Proteomes" id="UP001152797">
    <property type="component" value="Unassembled WGS sequence"/>
</dbReference>
<evidence type="ECO:0000256" key="2">
    <source>
        <dbReference type="SAM" id="MobiDB-lite"/>
    </source>
</evidence>
<evidence type="ECO:0000259" key="4">
    <source>
        <dbReference type="PROSITE" id="PS51857"/>
    </source>
</evidence>
<dbReference type="OrthoDB" id="428426at2759"/>
<dbReference type="EMBL" id="CAMXCT010006590">
    <property type="protein sequence ID" value="CAI4016550.1"/>
    <property type="molecule type" value="Genomic_DNA"/>
</dbReference>
<dbReference type="InterPro" id="IPR002059">
    <property type="entry name" value="CSP_DNA-bd"/>
</dbReference>
<comment type="caution">
    <text evidence="5">The sequence shown here is derived from an EMBL/GenBank/DDBJ whole genome shotgun (WGS) entry which is preliminary data.</text>
</comment>
<evidence type="ECO:0000313" key="6">
    <source>
        <dbReference type="EMBL" id="CAL4803862.1"/>
    </source>
</evidence>
<keyword evidence="1" id="KW-0863">Zinc-finger</keyword>
<dbReference type="EMBL" id="CAMXCT020006590">
    <property type="protein sequence ID" value="CAL1169925.1"/>
    <property type="molecule type" value="Genomic_DNA"/>
</dbReference>
<keyword evidence="1" id="KW-0862">Zinc</keyword>
<dbReference type="GO" id="GO:0004386">
    <property type="term" value="F:helicase activity"/>
    <property type="evidence" value="ECO:0007669"/>
    <property type="project" value="UniProtKB-KW"/>
</dbReference>
<dbReference type="SUPFAM" id="SSF50249">
    <property type="entry name" value="Nucleic acid-binding proteins"/>
    <property type="match status" value="1"/>
</dbReference>
<reference evidence="6 7" key="2">
    <citation type="submission" date="2024-05" db="EMBL/GenBank/DDBJ databases">
        <authorList>
            <person name="Chen Y."/>
            <person name="Shah S."/>
            <person name="Dougan E. K."/>
            <person name="Thang M."/>
            <person name="Chan C."/>
        </authorList>
    </citation>
    <scope>NUCLEOTIDE SEQUENCE [LARGE SCALE GENOMIC DNA]</scope>
</reference>
<dbReference type="AlphaFoldDB" id="A0A9P1DUI1"/>
<feature type="zinc finger region" description="C3H1-type" evidence="1">
    <location>
        <begin position="148"/>
        <end position="176"/>
    </location>
</feature>
<dbReference type="Gene3D" id="2.40.50.140">
    <property type="entry name" value="Nucleic acid-binding proteins"/>
    <property type="match status" value="1"/>
</dbReference>
<dbReference type="GO" id="GO:0008270">
    <property type="term" value="F:zinc ion binding"/>
    <property type="evidence" value="ECO:0007669"/>
    <property type="project" value="UniProtKB-KW"/>
</dbReference>
<gene>
    <name evidence="5" type="ORF">C1SCF055_LOCUS41279</name>
</gene>
<keyword evidence="7" id="KW-1185">Reference proteome</keyword>
<feature type="region of interest" description="Disordered" evidence="2">
    <location>
        <begin position="192"/>
        <end position="216"/>
    </location>
</feature>
<dbReference type="GO" id="GO:0003676">
    <property type="term" value="F:nucleic acid binding"/>
    <property type="evidence" value="ECO:0007669"/>
    <property type="project" value="InterPro"/>
</dbReference>
<feature type="compositionally biased region" description="Acidic residues" evidence="2">
    <location>
        <begin position="518"/>
        <end position="533"/>
    </location>
</feature>
<dbReference type="PROSITE" id="PS51857">
    <property type="entry name" value="CSD_2"/>
    <property type="match status" value="1"/>
</dbReference>
<accession>A0A9P1DUI1</accession>
<keyword evidence="1" id="KW-0479">Metal-binding</keyword>
<reference evidence="5" key="1">
    <citation type="submission" date="2022-10" db="EMBL/GenBank/DDBJ databases">
        <authorList>
            <person name="Chen Y."/>
            <person name="Dougan E. K."/>
            <person name="Chan C."/>
            <person name="Rhodes N."/>
            <person name="Thang M."/>
        </authorList>
    </citation>
    <scope>NUCLEOTIDE SEQUENCE</scope>
</reference>